<feature type="transmembrane region" description="Helical" evidence="8">
    <location>
        <begin position="179"/>
        <end position="200"/>
    </location>
</feature>
<feature type="transmembrane region" description="Helical" evidence="8">
    <location>
        <begin position="119"/>
        <end position="138"/>
    </location>
</feature>
<dbReference type="InterPro" id="IPR018383">
    <property type="entry name" value="UPF0324_pro"/>
</dbReference>
<evidence type="ECO:0000256" key="5">
    <source>
        <dbReference type="ARBA" id="ARBA00022989"/>
    </source>
</evidence>
<evidence type="ECO:0000256" key="1">
    <source>
        <dbReference type="ARBA" id="ARBA00004651"/>
    </source>
</evidence>
<dbReference type="PANTHER" id="PTHR30106:SF2">
    <property type="entry name" value="UPF0324 INNER MEMBRANE PROTEIN YEIH"/>
    <property type="match status" value="1"/>
</dbReference>
<evidence type="ECO:0000256" key="7">
    <source>
        <dbReference type="SAM" id="MobiDB-lite"/>
    </source>
</evidence>
<feature type="transmembrane region" description="Helical" evidence="8">
    <location>
        <begin position="212"/>
        <end position="232"/>
    </location>
</feature>
<keyword evidence="5 8" id="KW-1133">Transmembrane helix</keyword>
<comment type="caution">
    <text evidence="9">The sequence shown here is derived from an EMBL/GenBank/DDBJ whole genome shotgun (WGS) entry which is preliminary data.</text>
</comment>
<keyword evidence="6 8" id="KW-0472">Membrane</keyword>
<dbReference type="PANTHER" id="PTHR30106">
    <property type="entry name" value="INNER MEMBRANE PROTEIN YEIH-RELATED"/>
    <property type="match status" value="1"/>
</dbReference>
<evidence type="ECO:0000256" key="4">
    <source>
        <dbReference type="ARBA" id="ARBA00022692"/>
    </source>
</evidence>
<feature type="transmembrane region" description="Helical" evidence="8">
    <location>
        <begin position="305"/>
        <end position="328"/>
    </location>
</feature>
<accession>A0ABP9FDL8</accession>
<feature type="transmembrane region" description="Helical" evidence="8">
    <location>
        <begin position="238"/>
        <end position="260"/>
    </location>
</feature>
<comment type="subcellular location">
    <subcellularLocation>
        <location evidence="1">Cell membrane</location>
        <topology evidence="1">Multi-pass membrane protein</topology>
    </subcellularLocation>
</comment>
<organism evidence="9 10">
    <name type="scientific">Tessaracoccus lubricantis</name>
    <dbReference type="NCBI Taxonomy" id="545543"/>
    <lineage>
        <taxon>Bacteria</taxon>
        <taxon>Bacillati</taxon>
        <taxon>Actinomycetota</taxon>
        <taxon>Actinomycetes</taxon>
        <taxon>Propionibacteriales</taxon>
        <taxon>Propionibacteriaceae</taxon>
        <taxon>Tessaracoccus</taxon>
    </lineage>
</organism>
<comment type="similarity">
    <text evidence="2">Belongs to the UPF0324 family.</text>
</comment>
<evidence type="ECO:0000313" key="9">
    <source>
        <dbReference type="EMBL" id="GAA4899913.1"/>
    </source>
</evidence>
<evidence type="ECO:0000256" key="3">
    <source>
        <dbReference type="ARBA" id="ARBA00022475"/>
    </source>
</evidence>
<dbReference type="EMBL" id="BAABLV010000027">
    <property type="protein sequence ID" value="GAA4899913.1"/>
    <property type="molecule type" value="Genomic_DNA"/>
</dbReference>
<feature type="transmembrane region" description="Helical" evidence="8">
    <location>
        <begin position="150"/>
        <end position="167"/>
    </location>
</feature>
<dbReference type="Pfam" id="PF03601">
    <property type="entry name" value="Cons_hypoth698"/>
    <property type="match status" value="1"/>
</dbReference>
<reference evidence="10" key="1">
    <citation type="journal article" date="2019" name="Int. J. Syst. Evol. Microbiol.">
        <title>The Global Catalogue of Microorganisms (GCM) 10K type strain sequencing project: providing services to taxonomists for standard genome sequencing and annotation.</title>
        <authorList>
            <consortium name="The Broad Institute Genomics Platform"/>
            <consortium name="The Broad Institute Genome Sequencing Center for Infectious Disease"/>
            <person name="Wu L."/>
            <person name="Ma J."/>
        </authorList>
    </citation>
    <scope>NUCLEOTIDE SEQUENCE [LARGE SCALE GENOMIC DNA]</scope>
    <source>
        <strain evidence="10">JCM 19125</strain>
    </source>
</reference>
<evidence type="ECO:0000256" key="6">
    <source>
        <dbReference type="ARBA" id="ARBA00023136"/>
    </source>
</evidence>
<evidence type="ECO:0000256" key="2">
    <source>
        <dbReference type="ARBA" id="ARBA00007977"/>
    </source>
</evidence>
<feature type="transmembrane region" description="Helical" evidence="8">
    <location>
        <begin position="340"/>
        <end position="362"/>
    </location>
</feature>
<sequence length="363" mass="36135">MPEAGYHPAAPARDTRRVSNVTTAPPSTVSPATIRRSTIPGLVASFAAAGLAVAVGQVVHALSPLLLAIILGALWRNLVGQPASWGPGVAVAGKRVLRLGIVLLGLQVSLVEVVGLGPWTLLLVAAAVGVTFASTQVIGRWLGVPAAQRTLIGAGFSICGAAAVVGVEPVVDGDENDTATAVALVVVFGTLLIPLLPLLVAALDLGAQAGGMWVGASTHEVAQVVAAAGLIGAEALPVAVTVKLARVLCLAPMVALLAVANRRRAVAAAGAGQHPTQLPPVIPLFIAGFLAAMLVRTAGILPDALLAASAVLQKLLLAAAMFALGLGVHVKSMLSVGGKPFVLAGAATTIILMIGLAGAVLLA</sequence>
<feature type="transmembrane region" description="Helical" evidence="8">
    <location>
        <begin position="281"/>
        <end position="299"/>
    </location>
</feature>
<feature type="compositionally biased region" description="Low complexity" evidence="7">
    <location>
        <begin position="18"/>
        <end position="30"/>
    </location>
</feature>
<evidence type="ECO:0000256" key="8">
    <source>
        <dbReference type="SAM" id="Phobius"/>
    </source>
</evidence>
<gene>
    <name evidence="9" type="ORF">GCM10025789_17800</name>
</gene>
<keyword evidence="4 8" id="KW-0812">Transmembrane</keyword>
<evidence type="ECO:0000313" key="10">
    <source>
        <dbReference type="Proteomes" id="UP001501521"/>
    </source>
</evidence>
<proteinExistence type="inferred from homology"/>
<dbReference type="Proteomes" id="UP001501521">
    <property type="component" value="Unassembled WGS sequence"/>
</dbReference>
<keyword evidence="10" id="KW-1185">Reference proteome</keyword>
<keyword evidence="3" id="KW-1003">Cell membrane</keyword>
<protein>
    <submittedName>
        <fullName evidence="9">YeiH family protein</fullName>
    </submittedName>
</protein>
<feature type="region of interest" description="Disordered" evidence="7">
    <location>
        <begin position="1"/>
        <end position="30"/>
    </location>
</feature>
<feature type="transmembrane region" description="Helical" evidence="8">
    <location>
        <begin position="46"/>
        <end position="75"/>
    </location>
</feature>
<name>A0ABP9FDL8_9ACTN</name>
<feature type="transmembrane region" description="Helical" evidence="8">
    <location>
        <begin position="96"/>
        <end position="113"/>
    </location>
</feature>